<feature type="region of interest" description="Disordered" evidence="1">
    <location>
        <begin position="37"/>
        <end position="93"/>
    </location>
</feature>
<reference evidence="2" key="2">
    <citation type="submission" date="2015-06" db="UniProtKB">
        <authorList>
            <consortium name="EnsemblPlants"/>
        </authorList>
    </citation>
    <scope>IDENTIFICATION</scope>
    <source>
        <strain evidence="2">DM1-3 516 R44</strain>
    </source>
</reference>
<reference evidence="3" key="1">
    <citation type="journal article" date="2011" name="Nature">
        <title>Genome sequence and analysis of the tuber crop potato.</title>
        <authorList>
            <consortium name="The Potato Genome Sequencing Consortium"/>
        </authorList>
    </citation>
    <scope>NUCLEOTIDE SEQUENCE [LARGE SCALE GENOMIC DNA]</scope>
    <source>
        <strain evidence="3">cv. DM1-3 516 R44</strain>
    </source>
</reference>
<proteinExistence type="predicted"/>
<evidence type="ECO:0000313" key="3">
    <source>
        <dbReference type="Proteomes" id="UP000011115"/>
    </source>
</evidence>
<dbReference type="HOGENOM" id="CLU_093319_3_0_1"/>
<feature type="compositionally biased region" description="Basic and acidic residues" evidence="1">
    <location>
        <begin position="82"/>
        <end position="93"/>
    </location>
</feature>
<dbReference type="PaxDb" id="4113-PGSC0003DMT400086023"/>
<evidence type="ECO:0000256" key="1">
    <source>
        <dbReference type="SAM" id="MobiDB-lite"/>
    </source>
</evidence>
<sequence length="93" mass="10698">MAVLKDMMDSLENLVQDQIQAAGSVDIEEFKSQLAEMRTQGELPESKFGKRKHRAGESGEEIHVDLSREERRQEKKARKASRKDAREKEALEQ</sequence>
<evidence type="ECO:0000313" key="2">
    <source>
        <dbReference type="EnsemblPlants" id="PGSC0003DMT400086023"/>
    </source>
</evidence>
<accession>M1DAU0</accession>
<keyword evidence="3" id="KW-1185">Reference proteome</keyword>
<protein>
    <recommendedName>
        <fullName evidence="4">Integrase core domain containing protein</fullName>
    </recommendedName>
</protein>
<dbReference type="EnsemblPlants" id="PGSC0003DMT400086023">
    <property type="protein sequence ID" value="PGSC0003DMT400086023"/>
    <property type="gene ID" value="PGSC0003DMG400035594"/>
</dbReference>
<name>M1DAU0_SOLTU</name>
<evidence type="ECO:0008006" key="4">
    <source>
        <dbReference type="Google" id="ProtNLM"/>
    </source>
</evidence>
<dbReference type="AlphaFoldDB" id="M1DAU0"/>
<dbReference type="InParanoid" id="M1DAU0"/>
<feature type="compositionally biased region" description="Basic and acidic residues" evidence="1">
    <location>
        <begin position="55"/>
        <end position="73"/>
    </location>
</feature>
<dbReference type="Gramene" id="PGSC0003DMT400086023">
    <property type="protein sequence ID" value="PGSC0003DMT400086023"/>
    <property type="gene ID" value="PGSC0003DMG400035594"/>
</dbReference>
<dbReference type="Proteomes" id="UP000011115">
    <property type="component" value="Unassembled WGS sequence"/>
</dbReference>
<organism evidence="2 3">
    <name type="scientific">Solanum tuberosum</name>
    <name type="common">Potato</name>
    <dbReference type="NCBI Taxonomy" id="4113"/>
    <lineage>
        <taxon>Eukaryota</taxon>
        <taxon>Viridiplantae</taxon>
        <taxon>Streptophyta</taxon>
        <taxon>Embryophyta</taxon>
        <taxon>Tracheophyta</taxon>
        <taxon>Spermatophyta</taxon>
        <taxon>Magnoliopsida</taxon>
        <taxon>eudicotyledons</taxon>
        <taxon>Gunneridae</taxon>
        <taxon>Pentapetalae</taxon>
        <taxon>asterids</taxon>
        <taxon>lamiids</taxon>
        <taxon>Solanales</taxon>
        <taxon>Solanaceae</taxon>
        <taxon>Solanoideae</taxon>
        <taxon>Solaneae</taxon>
        <taxon>Solanum</taxon>
    </lineage>
</organism>